<dbReference type="AlphaFoldDB" id="A0AAX0LCA3"/>
<feature type="domain" description="HAMP" evidence="12">
    <location>
        <begin position="215"/>
        <end position="256"/>
    </location>
</feature>
<evidence type="ECO:0000256" key="2">
    <source>
        <dbReference type="ARBA" id="ARBA00022475"/>
    </source>
</evidence>
<reference evidence="13 14" key="1">
    <citation type="submission" date="2016-08" db="EMBL/GenBank/DDBJ databases">
        <title>Campylobacter species from sea mammals.</title>
        <authorList>
            <person name="Gilbert M.J."/>
            <person name="Byrne B.A."/>
            <person name="Zomer A.L."/>
            <person name="Wagenaar J.A."/>
        </authorList>
    </citation>
    <scope>NUCLEOTIDE SEQUENCE [LARGE SCALE GENOMIC DNA]</scope>
    <source>
        <strain evidence="13 14">1105248</strain>
    </source>
</reference>
<feature type="transmembrane region" description="Helical" evidence="10">
    <location>
        <begin position="183"/>
        <end position="205"/>
    </location>
</feature>
<organism evidence="13 14">
    <name type="scientific">Campylobacter pinnipediorum subsp. pinnipediorum</name>
    <dbReference type="NCBI Taxonomy" id="1660067"/>
    <lineage>
        <taxon>Bacteria</taxon>
        <taxon>Pseudomonadati</taxon>
        <taxon>Campylobacterota</taxon>
        <taxon>Epsilonproteobacteria</taxon>
        <taxon>Campylobacterales</taxon>
        <taxon>Campylobacteraceae</taxon>
        <taxon>Campylobacter</taxon>
    </lineage>
</organism>
<evidence type="ECO:0000256" key="8">
    <source>
        <dbReference type="PROSITE-ProRule" id="PRU00284"/>
    </source>
</evidence>
<dbReference type="PANTHER" id="PTHR32089">
    <property type="entry name" value="METHYL-ACCEPTING CHEMOTAXIS PROTEIN MCPB"/>
    <property type="match status" value="1"/>
</dbReference>
<protein>
    <recommendedName>
        <fullName evidence="15">Cache sensor-containing MCP-domain signal transduction protein</fullName>
    </recommendedName>
</protein>
<evidence type="ECO:0000256" key="5">
    <source>
        <dbReference type="ARBA" id="ARBA00023136"/>
    </source>
</evidence>
<dbReference type="InterPro" id="IPR004089">
    <property type="entry name" value="MCPsignal_dom"/>
</dbReference>
<feature type="domain" description="Methyl-accepting transducer" evidence="11">
    <location>
        <begin position="261"/>
        <end position="518"/>
    </location>
</feature>
<dbReference type="PROSITE" id="PS50885">
    <property type="entry name" value="HAMP"/>
    <property type="match status" value="1"/>
</dbReference>
<dbReference type="Gene3D" id="1.10.287.950">
    <property type="entry name" value="Methyl-accepting chemotaxis protein"/>
    <property type="match status" value="1"/>
</dbReference>
<dbReference type="GO" id="GO:0007165">
    <property type="term" value="P:signal transduction"/>
    <property type="evidence" value="ECO:0007669"/>
    <property type="project" value="UniProtKB-KW"/>
</dbReference>
<dbReference type="Gene3D" id="3.30.450.20">
    <property type="entry name" value="PAS domain"/>
    <property type="match status" value="1"/>
</dbReference>
<evidence type="ECO:0000259" key="11">
    <source>
        <dbReference type="PROSITE" id="PS50111"/>
    </source>
</evidence>
<dbReference type="InterPro" id="IPR004090">
    <property type="entry name" value="Chemotax_Me-accpt_rcpt"/>
</dbReference>
<dbReference type="InterPro" id="IPR029151">
    <property type="entry name" value="Sensor-like_sf"/>
</dbReference>
<keyword evidence="5 10" id="KW-0472">Membrane</keyword>
<dbReference type="EMBL" id="MCRK01000012">
    <property type="protein sequence ID" value="OPA81673.1"/>
    <property type="molecule type" value="Genomic_DNA"/>
</dbReference>
<keyword evidence="3 10" id="KW-0812">Transmembrane</keyword>
<dbReference type="InterPro" id="IPR003660">
    <property type="entry name" value="HAMP_dom"/>
</dbReference>
<feature type="coiled-coil region" evidence="9">
    <location>
        <begin position="318"/>
        <end position="345"/>
    </location>
</feature>
<name>A0AAX0LCA3_9BACT</name>
<evidence type="ECO:0000313" key="13">
    <source>
        <dbReference type="EMBL" id="OPA81673.1"/>
    </source>
</evidence>
<dbReference type="PROSITE" id="PS50111">
    <property type="entry name" value="CHEMOTAXIS_TRANSDUC_2"/>
    <property type="match status" value="1"/>
</dbReference>
<evidence type="ECO:0000256" key="7">
    <source>
        <dbReference type="ARBA" id="ARBA00029447"/>
    </source>
</evidence>
<comment type="caution">
    <text evidence="13">The sequence shown here is derived from an EMBL/GenBank/DDBJ whole genome shotgun (WGS) entry which is preliminary data.</text>
</comment>
<keyword evidence="9" id="KW-0175">Coiled coil</keyword>
<evidence type="ECO:0000256" key="9">
    <source>
        <dbReference type="SAM" id="Coils"/>
    </source>
</evidence>
<evidence type="ECO:0000256" key="1">
    <source>
        <dbReference type="ARBA" id="ARBA00004651"/>
    </source>
</evidence>
<evidence type="ECO:0000256" key="10">
    <source>
        <dbReference type="SAM" id="Phobius"/>
    </source>
</evidence>
<dbReference type="Pfam" id="PF00015">
    <property type="entry name" value="MCPsignal"/>
    <property type="match status" value="1"/>
</dbReference>
<evidence type="ECO:0000256" key="3">
    <source>
        <dbReference type="ARBA" id="ARBA00022692"/>
    </source>
</evidence>
<dbReference type="SMART" id="SM00283">
    <property type="entry name" value="MA"/>
    <property type="match status" value="1"/>
</dbReference>
<dbReference type="PANTHER" id="PTHR32089:SF112">
    <property type="entry name" value="LYSOZYME-LIKE PROTEIN-RELATED"/>
    <property type="match status" value="1"/>
</dbReference>
<dbReference type="GO" id="GO:0006935">
    <property type="term" value="P:chemotaxis"/>
    <property type="evidence" value="ECO:0007669"/>
    <property type="project" value="InterPro"/>
</dbReference>
<accession>A0AAX0LCA3</accession>
<gene>
    <name evidence="13" type="ORF">BFG04_00595</name>
</gene>
<dbReference type="Proteomes" id="UP000189728">
    <property type="component" value="Unassembled WGS sequence"/>
</dbReference>
<evidence type="ECO:0000256" key="6">
    <source>
        <dbReference type="ARBA" id="ARBA00023224"/>
    </source>
</evidence>
<keyword evidence="6 8" id="KW-0807">Transducer</keyword>
<dbReference type="SUPFAM" id="SSF103190">
    <property type="entry name" value="Sensory domain-like"/>
    <property type="match status" value="1"/>
</dbReference>
<comment type="similarity">
    <text evidence="7">Belongs to the methyl-accepting chemotaxis (MCP) protein family.</text>
</comment>
<dbReference type="InterPro" id="IPR033463">
    <property type="entry name" value="sCache_3"/>
</dbReference>
<dbReference type="GO" id="GO:0005886">
    <property type="term" value="C:plasma membrane"/>
    <property type="evidence" value="ECO:0007669"/>
    <property type="project" value="UniProtKB-SubCell"/>
</dbReference>
<dbReference type="Pfam" id="PF17203">
    <property type="entry name" value="sCache_3_2"/>
    <property type="match status" value="1"/>
</dbReference>
<comment type="subcellular location">
    <subcellularLocation>
        <location evidence="1">Cell membrane</location>
        <topology evidence="1">Multi-pass membrane protein</topology>
    </subcellularLocation>
</comment>
<keyword evidence="2" id="KW-1003">Cell membrane</keyword>
<evidence type="ECO:0000313" key="14">
    <source>
        <dbReference type="Proteomes" id="UP000189728"/>
    </source>
</evidence>
<dbReference type="GO" id="GO:0004888">
    <property type="term" value="F:transmembrane signaling receptor activity"/>
    <property type="evidence" value="ECO:0007669"/>
    <property type="project" value="InterPro"/>
</dbReference>
<sequence>MHNELKLSKKINVGIKSLLISGSLGILVLIFIINMLFLEFQVKKDMVNVLLEKSTLQVKETAKHIEYILNNEKNYEKILQKLVLDEAKQDNVTYAVVIDSNIRAIAHSDESKKGKIYEDSYTKNAVQNSTIATSRWYADVQKTWVYDIMIPIYKDNKPFGVIDIGVPESGINSVTDRIVFSQITTYVVIFIIILILLPICIKVFFRSLFDAIFIMQKISEGDGDLTSRLKVAGIKEIKEIAYYFNQTMEKIQTLIANSKKASTENAGVANELSSTALSVGQRVEEETNLVAQTVSQGEKVVQNVASTVSSAKESSDKLGEAGENLNTIQQEMENLNTLLNKTASQSLELSQKLTQTSHNTAEVKEVLTVINDIADQTNLLALNAAIEAARAGEHGRGFAVVADEVRQLAEKTQKSLNEINTTINVVVQSVNDVSTDLNSAAKGIEETSKVSQDLSEIVHTNAQIVKSSIDANIQNTKEYQEVSKSVNEIIDQIKKINDIASTNARSIEEVASASEHLSKMTNQLDGELGKFKV</sequence>
<keyword evidence="4 10" id="KW-1133">Transmembrane helix</keyword>
<evidence type="ECO:0000259" key="12">
    <source>
        <dbReference type="PROSITE" id="PS50885"/>
    </source>
</evidence>
<feature type="transmembrane region" description="Helical" evidence="10">
    <location>
        <begin position="20"/>
        <end position="38"/>
    </location>
</feature>
<dbReference type="PRINTS" id="PR00260">
    <property type="entry name" value="CHEMTRNSDUCR"/>
</dbReference>
<dbReference type="SUPFAM" id="SSF58104">
    <property type="entry name" value="Methyl-accepting chemotaxis protein (MCP) signaling domain"/>
    <property type="match status" value="1"/>
</dbReference>
<proteinExistence type="inferred from homology"/>
<evidence type="ECO:0000256" key="4">
    <source>
        <dbReference type="ARBA" id="ARBA00022989"/>
    </source>
</evidence>
<evidence type="ECO:0008006" key="15">
    <source>
        <dbReference type="Google" id="ProtNLM"/>
    </source>
</evidence>